<feature type="transmembrane region" description="Helical" evidence="6">
    <location>
        <begin position="356"/>
        <end position="379"/>
    </location>
</feature>
<evidence type="ECO:0000256" key="2">
    <source>
        <dbReference type="ARBA" id="ARBA00022475"/>
    </source>
</evidence>
<dbReference type="GO" id="GO:0005886">
    <property type="term" value="C:plasma membrane"/>
    <property type="evidence" value="ECO:0007669"/>
    <property type="project" value="UniProtKB-SubCell"/>
</dbReference>
<evidence type="ECO:0000256" key="6">
    <source>
        <dbReference type="SAM" id="Phobius"/>
    </source>
</evidence>
<dbReference type="AlphaFoldDB" id="A0A485M419"/>
<keyword evidence="3 6" id="KW-0812">Transmembrane</keyword>
<dbReference type="Pfam" id="PF12698">
    <property type="entry name" value="ABC2_membrane_3"/>
    <property type="match status" value="1"/>
</dbReference>
<evidence type="ECO:0000256" key="4">
    <source>
        <dbReference type="ARBA" id="ARBA00022989"/>
    </source>
</evidence>
<dbReference type="PANTHER" id="PTHR30294:SF29">
    <property type="entry name" value="MULTIDRUG ABC TRANSPORTER PERMEASE YBHS-RELATED"/>
    <property type="match status" value="1"/>
</dbReference>
<evidence type="ECO:0000313" key="8">
    <source>
        <dbReference type="EMBL" id="VFU16840.1"/>
    </source>
</evidence>
<organism evidence="8">
    <name type="scientific">anaerobic digester metagenome</name>
    <dbReference type="NCBI Taxonomy" id="1263854"/>
    <lineage>
        <taxon>unclassified sequences</taxon>
        <taxon>metagenomes</taxon>
        <taxon>ecological metagenomes</taxon>
    </lineage>
</organism>
<proteinExistence type="predicted"/>
<name>A0A485M419_9ZZZZ</name>
<keyword evidence="5 6" id="KW-0472">Membrane</keyword>
<dbReference type="InterPro" id="IPR051449">
    <property type="entry name" value="ABC-2_transporter_component"/>
</dbReference>
<evidence type="ECO:0000259" key="7">
    <source>
        <dbReference type="Pfam" id="PF12698"/>
    </source>
</evidence>
<reference evidence="8" key="1">
    <citation type="submission" date="2019-03" db="EMBL/GenBank/DDBJ databases">
        <authorList>
            <person name="Hao L."/>
        </authorList>
    </citation>
    <scope>NUCLEOTIDE SEQUENCE</scope>
</reference>
<evidence type="ECO:0000256" key="1">
    <source>
        <dbReference type="ARBA" id="ARBA00004651"/>
    </source>
</evidence>
<feature type="transmembrane region" description="Helical" evidence="6">
    <location>
        <begin position="234"/>
        <end position="257"/>
    </location>
</feature>
<comment type="subcellular location">
    <subcellularLocation>
        <location evidence="1">Cell membrane</location>
        <topology evidence="1">Multi-pass membrane protein</topology>
    </subcellularLocation>
</comment>
<sequence length="382" mass="42297">MRTMLRQCLAVMRREVYYLWRDKGLRNILLAGSLLGLLVFYATYSTQVLKDIPTAVVDLDCSRESRQLVEDVSGAENLKVVACPGSFAEVEELIRRGQVVVGIVIPENYAKSVSLRRQVNLSVIIDGSNMIYATNAANTVLAITGTINAQAGIKTLLAGGLHPDQAQEAFSSVTFREEPWFNPTLNYAYFLVLALALNLWQQCCMLTACMNIIGETGRKSWSQLKAAGVSKFMFFFSKSTVQIALFILTVLPVYYLSFNVLKLPLACSFWMLLLFTLAFALALHATGTLVSSFARTSVNSTRFGMIIAVPSFILCGYTWPLEAMPQIVQQVVKVLPQTWFFQGINYLTFKDPGWTFMAPFFSALLVIAALSYAAAALIASRS</sequence>
<feature type="transmembrane region" description="Helical" evidence="6">
    <location>
        <begin position="302"/>
        <end position="319"/>
    </location>
</feature>
<feature type="transmembrane region" description="Helical" evidence="6">
    <location>
        <begin position="269"/>
        <end position="290"/>
    </location>
</feature>
<evidence type="ECO:0000256" key="5">
    <source>
        <dbReference type="ARBA" id="ARBA00023136"/>
    </source>
</evidence>
<keyword evidence="4 6" id="KW-1133">Transmembrane helix</keyword>
<dbReference type="InterPro" id="IPR013525">
    <property type="entry name" value="ABC2_TM"/>
</dbReference>
<dbReference type="Gene3D" id="3.40.1710.10">
    <property type="entry name" value="abc type-2 transporter like domain"/>
    <property type="match status" value="1"/>
</dbReference>
<accession>A0A485M419</accession>
<dbReference type="PANTHER" id="PTHR30294">
    <property type="entry name" value="MEMBRANE COMPONENT OF ABC TRANSPORTER YHHJ-RELATED"/>
    <property type="match status" value="1"/>
</dbReference>
<evidence type="ECO:0000256" key="3">
    <source>
        <dbReference type="ARBA" id="ARBA00022692"/>
    </source>
</evidence>
<feature type="transmembrane region" description="Helical" evidence="6">
    <location>
        <begin position="187"/>
        <end position="213"/>
    </location>
</feature>
<feature type="domain" description="ABC-2 type transporter transmembrane" evidence="7">
    <location>
        <begin position="35"/>
        <end position="377"/>
    </location>
</feature>
<gene>
    <name evidence="8" type="ORF">SCFA_3430002</name>
</gene>
<dbReference type="EMBL" id="CAADRN010000272">
    <property type="protein sequence ID" value="VFU16840.1"/>
    <property type="molecule type" value="Genomic_DNA"/>
</dbReference>
<keyword evidence="2" id="KW-1003">Cell membrane</keyword>
<protein>
    <submittedName>
        <fullName evidence="8">ABC-type multidrug transport system, permease component</fullName>
    </submittedName>
</protein>
<dbReference type="GO" id="GO:0140359">
    <property type="term" value="F:ABC-type transporter activity"/>
    <property type="evidence" value="ECO:0007669"/>
    <property type="project" value="InterPro"/>
</dbReference>